<feature type="domain" description="Alpha/beta hydrolase fold-3" evidence="4">
    <location>
        <begin position="79"/>
        <end position="285"/>
    </location>
</feature>
<reference evidence="5 6" key="1">
    <citation type="submission" date="2019-03" db="EMBL/GenBank/DDBJ databases">
        <title>Sequencing the genomes of 1000 actinobacteria strains.</title>
        <authorList>
            <person name="Klenk H.-P."/>
        </authorList>
    </citation>
    <scope>NUCLEOTIDE SEQUENCE [LARGE SCALE GENOMIC DNA]</scope>
    <source>
        <strain evidence="5 6">DSM 44969</strain>
    </source>
</reference>
<dbReference type="Gene3D" id="3.40.50.1820">
    <property type="entry name" value="alpha/beta hydrolase"/>
    <property type="match status" value="1"/>
</dbReference>
<keyword evidence="6" id="KW-1185">Reference proteome</keyword>
<dbReference type="OrthoDB" id="3206739at2"/>
<comment type="similarity">
    <text evidence="1">Belongs to the 'GDXG' lipolytic enzyme family.</text>
</comment>
<dbReference type="RefSeq" id="WP_132425924.1">
    <property type="nucleotide sequence ID" value="NZ_SMFZ01000001.1"/>
</dbReference>
<dbReference type="InterPro" id="IPR013094">
    <property type="entry name" value="AB_hydrolase_3"/>
</dbReference>
<evidence type="ECO:0000256" key="2">
    <source>
        <dbReference type="ARBA" id="ARBA00022801"/>
    </source>
</evidence>
<dbReference type="GO" id="GO:0016787">
    <property type="term" value="F:hydrolase activity"/>
    <property type="evidence" value="ECO:0007669"/>
    <property type="project" value="UniProtKB-KW"/>
</dbReference>
<dbReference type="Proteomes" id="UP000295560">
    <property type="component" value="Unassembled WGS sequence"/>
</dbReference>
<gene>
    <name evidence="5" type="ORF">EV378_3204</name>
</gene>
<name>A0A4R1HX45_PSEEN</name>
<evidence type="ECO:0000256" key="1">
    <source>
        <dbReference type="ARBA" id="ARBA00010515"/>
    </source>
</evidence>
<dbReference type="InterPro" id="IPR029058">
    <property type="entry name" value="AB_hydrolase_fold"/>
</dbReference>
<dbReference type="Pfam" id="PF07859">
    <property type="entry name" value="Abhydrolase_3"/>
    <property type="match status" value="1"/>
</dbReference>
<evidence type="ECO:0000256" key="3">
    <source>
        <dbReference type="PROSITE-ProRule" id="PRU10038"/>
    </source>
</evidence>
<dbReference type="PANTHER" id="PTHR48081">
    <property type="entry name" value="AB HYDROLASE SUPERFAMILY PROTEIN C4A8.06C"/>
    <property type="match status" value="1"/>
</dbReference>
<evidence type="ECO:0000313" key="6">
    <source>
        <dbReference type="Proteomes" id="UP000295560"/>
    </source>
</evidence>
<dbReference type="InterPro" id="IPR050300">
    <property type="entry name" value="GDXG_lipolytic_enzyme"/>
</dbReference>
<dbReference type="PANTHER" id="PTHR48081:SF8">
    <property type="entry name" value="ALPHA_BETA HYDROLASE FOLD-3 DOMAIN-CONTAINING PROTEIN-RELATED"/>
    <property type="match status" value="1"/>
</dbReference>
<keyword evidence="2" id="KW-0378">Hydrolase</keyword>
<accession>A0A4R1HX45</accession>
<dbReference type="InterPro" id="IPR033140">
    <property type="entry name" value="Lipase_GDXG_put_SER_AS"/>
</dbReference>
<evidence type="ECO:0000259" key="4">
    <source>
        <dbReference type="Pfam" id="PF07859"/>
    </source>
</evidence>
<evidence type="ECO:0000313" key="5">
    <source>
        <dbReference type="EMBL" id="TCK27334.1"/>
    </source>
</evidence>
<comment type="caution">
    <text evidence="5">The sequence shown here is derived from an EMBL/GenBank/DDBJ whole genome shotgun (WGS) entry which is preliminary data.</text>
</comment>
<dbReference type="AlphaFoldDB" id="A0A4R1HX45"/>
<organism evidence="5 6">
    <name type="scientific">Pseudonocardia endophytica</name>
    <dbReference type="NCBI Taxonomy" id="401976"/>
    <lineage>
        <taxon>Bacteria</taxon>
        <taxon>Bacillati</taxon>
        <taxon>Actinomycetota</taxon>
        <taxon>Actinomycetes</taxon>
        <taxon>Pseudonocardiales</taxon>
        <taxon>Pseudonocardiaceae</taxon>
        <taxon>Pseudonocardia</taxon>
    </lineage>
</organism>
<protein>
    <submittedName>
        <fullName evidence="5">Acetyl esterase</fullName>
    </submittedName>
</protein>
<dbReference type="SUPFAM" id="SSF53474">
    <property type="entry name" value="alpha/beta-Hydrolases"/>
    <property type="match status" value="1"/>
</dbReference>
<proteinExistence type="inferred from homology"/>
<dbReference type="EMBL" id="SMFZ01000001">
    <property type="protein sequence ID" value="TCK27334.1"/>
    <property type="molecule type" value="Genomic_DNA"/>
</dbReference>
<dbReference type="PROSITE" id="PS01174">
    <property type="entry name" value="LIPASE_GDXG_SER"/>
    <property type="match status" value="1"/>
</dbReference>
<sequence>MTLDAHAQGLLEAMAAQGLKDFSEMEVSEAREAALAFIDLQGEPEPATVSDRQVPGPLGDIPVRVYRPDTGTDGPQPAIVYIHGGGWVIGDIEVADKPCRSLANAVGATVVSVGYRKGPEHKFPAAPNDCYAATKWVADNAAELGIDASKLAVAGDSAGGNLAAVVSQMAKERGGPAIAYQLLIYPAVDAGGEYASRVENGDGYLLTKSAMDWFYDHYLNSPSDRENPQASPLRAADLSGLPPATVITCGYDPLRDEGKAYAEALEAAGVPVDYQENPGMIHGFWWMMGAIGHTRGSYDSAAGKLRAAFA</sequence>
<feature type="active site" evidence="3">
    <location>
        <position position="157"/>
    </location>
</feature>
<dbReference type="FunFam" id="3.40.50.1820:FF:000089">
    <property type="entry name" value="Alpha/beta hydrolase"/>
    <property type="match status" value="1"/>
</dbReference>